<feature type="transmembrane region" description="Helical" evidence="8">
    <location>
        <begin position="252"/>
        <end position="272"/>
    </location>
</feature>
<dbReference type="InterPro" id="IPR003392">
    <property type="entry name" value="PTHD_SSD"/>
</dbReference>
<feature type="transmembrane region" description="Helical" evidence="8">
    <location>
        <begin position="620"/>
        <end position="641"/>
    </location>
</feature>
<sequence>MRNLINIRITYFFQQLGYFIADFYRQCLLITIILTIILSIGVKNFDEVSSVRDYFISDNAPSKAELSVARSFFDDQGLPFHLMIAFEAADGGDLLRKEHLDKAMEIEHFLQYNLSIEQKGKKFAYSDFCGNHCQTSDIVNTFLTMYKSSKYGLNKHVKFSYPSMDLFGHHVYLANNILRVGLRKNSIIQESRLIVINFRATYSNPTISKVLDKWEKAVLDYTLTTRNDSLVHAYAASEGLLSIEFQKTSRKAMPLFPLSYFAILIFTVATCCKLNKTKSKHWEAFFGVLCPVLSLCSSFGLLFWFGAKFLSIITVVPFLILAIGVDDACIFLHAWQIADSQKSARDKLGHAMAEAGPAMTITSLTNLISFTVGMFSSTPAIRAFCLFTTIAVLFDYLYQIFFFTKDSPLMDFLRILKNVVFVESGQMAIFVNNPGNLSNPDTLAKIMIGIDKIGRLEACYEEKVECVQKFIMMTGFKGAISWTKRLWMLQNWRAIATEYHDLNLTLYEDFSIYADQLLTIPPSTYQTVICAILSMAAVLCVFTPRLKIVVPGVFSVISINLGVFGLLYYWDIDMDPISMAAILMAIGYSVDNIAHITYHYYKTEGNQDVKEQMQQALSSIAWPLLQANLSTILGVLALCVIRSYMVQVFIKVAVLVVVLGLIHALVVLPVVFAALPVRN</sequence>
<keyword evidence="10" id="KW-1185">Reference proteome</keyword>
<reference evidence="11" key="1">
    <citation type="submission" date="2022-11" db="UniProtKB">
        <authorList>
            <consortium name="WormBaseParasite"/>
        </authorList>
    </citation>
    <scope>IDENTIFICATION</scope>
</reference>
<evidence type="ECO:0000256" key="5">
    <source>
        <dbReference type="ARBA" id="ARBA00022989"/>
    </source>
</evidence>
<dbReference type="GO" id="GO:0005886">
    <property type="term" value="C:plasma membrane"/>
    <property type="evidence" value="ECO:0007669"/>
    <property type="project" value="UniProtKB-SubCell"/>
</dbReference>
<dbReference type="Proteomes" id="UP000887540">
    <property type="component" value="Unplaced"/>
</dbReference>
<feature type="transmembrane region" description="Helical" evidence="8">
    <location>
        <begin position="312"/>
        <end position="335"/>
    </location>
</feature>
<comment type="similarity">
    <text evidence="2">Belongs to the patched family.</text>
</comment>
<feature type="transmembrane region" description="Helical" evidence="8">
    <location>
        <begin position="525"/>
        <end position="544"/>
    </location>
</feature>
<feature type="transmembrane region" description="Helical" evidence="8">
    <location>
        <begin position="355"/>
        <end position="375"/>
    </location>
</feature>
<evidence type="ECO:0000256" key="7">
    <source>
        <dbReference type="ARBA" id="ARBA00023180"/>
    </source>
</evidence>
<dbReference type="PANTHER" id="PTHR10796:SF112">
    <property type="entry name" value="PATCHED-RELATED PROTEIN 18"/>
    <property type="match status" value="1"/>
</dbReference>
<dbReference type="GO" id="GO:0018996">
    <property type="term" value="P:molting cycle, collagen and cuticulin-based cuticle"/>
    <property type="evidence" value="ECO:0007669"/>
    <property type="project" value="TreeGrafter"/>
</dbReference>
<dbReference type="Pfam" id="PF12349">
    <property type="entry name" value="Sterol-sensing"/>
    <property type="match status" value="1"/>
</dbReference>
<feature type="transmembrane region" description="Helical" evidence="8">
    <location>
        <begin position="284"/>
        <end position="306"/>
    </location>
</feature>
<evidence type="ECO:0000256" key="8">
    <source>
        <dbReference type="SAM" id="Phobius"/>
    </source>
</evidence>
<dbReference type="InterPro" id="IPR000731">
    <property type="entry name" value="SSD"/>
</dbReference>
<keyword evidence="7" id="KW-0325">Glycoprotein</keyword>
<keyword evidence="6 8" id="KW-0472">Membrane</keyword>
<feature type="domain" description="SSD" evidence="9">
    <location>
        <begin position="252"/>
        <end position="409"/>
    </location>
</feature>
<feature type="transmembrane region" description="Helical" evidence="8">
    <location>
        <begin position="381"/>
        <end position="404"/>
    </location>
</feature>
<keyword evidence="4 8" id="KW-0812">Transmembrane</keyword>
<dbReference type="SUPFAM" id="SSF82866">
    <property type="entry name" value="Multidrug efflux transporter AcrB transmembrane domain"/>
    <property type="match status" value="2"/>
</dbReference>
<dbReference type="InterPro" id="IPR051697">
    <property type="entry name" value="Patched_domain-protein"/>
</dbReference>
<dbReference type="GO" id="GO:0006897">
    <property type="term" value="P:endocytosis"/>
    <property type="evidence" value="ECO:0007669"/>
    <property type="project" value="TreeGrafter"/>
</dbReference>
<dbReference type="InterPro" id="IPR053958">
    <property type="entry name" value="HMGCR/SNAP/NPC1-like_SSD"/>
</dbReference>
<dbReference type="AlphaFoldDB" id="A0A914BZW4"/>
<evidence type="ECO:0000256" key="6">
    <source>
        <dbReference type="ARBA" id="ARBA00023136"/>
    </source>
</evidence>
<dbReference type="PROSITE" id="PS50156">
    <property type="entry name" value="SSD"/>
    <property type="match status" value="2"/>
</dbReference>
<dbReference type="WBParaSite" id="ACRNAN_Path_1397.g5478.t1">
    <property type="protein sequence ID" value="ACRNAN_Path_1397.g5478.t1"/>
    <property type="gene ID" value="ACRNAN_Path_1397.g5478"/>
</dbReference>
<dbReference type="PANTHER" id="PTHR10796">
    <property type="entry name" value="PATCHED-RELATED"/>
    <property type="match status" value="1"/>
</dbReference>
<organism evidence="10 11">
    <name type="scientific">Acrobeloides nanus</name>
    <dbReference type="NCBI Taxonomy" id="290746"/>
    <lineage>
        <taxon>Eukaryota</taxon>
        <taxon>Metazoa</taxon>
        <taxon>Ecdysozoa</taxon>
        <taxon>Nematoda</taxon>
        <taxon>Chromadorea</taxon>
        <taxon>Rhabditida</taxon>
        <taxon>Tylenchina</taxon>
        <taxon>Cephalobomorpha</taxon>
        <taxon>Cephaloboidea</taxon>
        <taxon>Cephalobidae</taxon>
        <taxon>Acrobeloides</taxon>
    </lineage>
</organism>
<protein>
    <submittedName>
        <fullName evidence="11">SSD domain-containing protein</fullName>
    </submittedName>
</protein>
<feature type="transmembrane region" description="Helical" evidence="8">
    <location>
        <begin position="550"/>
        <end position="570"/>
    </location>
</feature>
<evidence type="ECO:0000313" key="10">
    <source>
        <dbReference type="Proteomes" id="UP000887540"/>
    </source>
</evidence>
<feature type="transmembrane region" description="Helical" evidence="8">
    <location>
        <begin position="23"/>
        <end position="42"/>
    </location>
</feature>
<evidence type="ECO:0000259" key="9">
    <source>
        <dbReference type="PROSITE" id="PS50156"/>
    </source>
</evidence>
<dbReference type="Pfam" id="PF02460">
    <property type="entry name" value="Patched"/>
    <property type="match status" value="1"/>
</dbReference>
<keyword evidence="5 8" id="KW-1133">Transmembrane helix</keyword>
<accession>A0A914BZW4</accession>
<evidence type="ECO:0000256" key="1">
    <source>
        <dbReference type="ARBA" id="ARBA00004651"/>
    </source>
</evidence>
<feature type="domain" description="SSD" evidence="9">
    <location>
        <begin position="545"/>
        <end position="674"/>
    </location>
</feature>
<proteinExistence type="inferred from homology"/>
<keyword evidence="3" id="KW-1003">Cell membrane</keyword>
<evidence type="ECO:0000256" key="2">
    <source>
        <dbReference type="ARBA" id="ARBA00005585"/>
    </source>
</evidence>
<feature type="transmembrane region" description="Helical" evidence="8">
    <location>
        <begin position="648"/>
        <end position="675"/>
    </location>
</feature>
<dbReference type="GO" id="GO:0030659">
    <property type="term" value="C:cytoplasmic vesicle membrane"/>
    <property type="evidence" value="ECO:0007669"/>
    <property type="project" value="TreeGrafter"/>
</dbReference>
<evidence type="ECO:0000256" key="4">
    <source>
        <dbReference type="ARBA" id="ARBA00022692"/>
    </source>
</evidence>
<comment type="subcellular location">
    <subcellularLocation>
        <location evidence="1">Cell membrane</location>
        <topology evidence="1">Multi-pass membrane protein</topology>
    </subcellularLocation>
</comment>
<dbReference type="Gene3D" id="1.20.1640.10">
    <property type="entry name" value="Multidrug efflux transporter AcrB transmembrane domain"/>
    <property type="match status" value="2"/>
</dbReference>
<name>A0A914BZW4_9BILA</name>
<dbReference type="FunFam" id="1.20.1640.10:FF:000013">
    <property type="entry name" value="PaTched Related family"/>
    <property type="match status" value="1"/>
</dbReference>
<evidence type="ECO:0000256" key="3">
    <source>
        <dbReference type="ARBA" id="ARBA00022475"/>
    </source>
</evidence>
<evidence type="ECO:0000313" key="11">
    <source>
        <dbReference type="WBParaSite" id="ACRNAN_Path_1397.g5478.t1"/>
    </source>
</evidence>